<evidence type="ECO:0000313" key="12">
    <source>
        <dbReference type="EMBL" id="AGB13743.1"/>
    </source>
</evidence>
<evidence type="ECO:0000256" key="4">
    <source>
        <dbReference type="ARBA" id="ARBA00022989"/>
    </source>
</evidence>
<evidence type="ECO:0000256" key="1">
    <source>
        <dbReference type="ARBA" id="ARBA00004141"/>
    </source>
</evidence>
<dbReference type="PANTHER" id="PTHR45638">
    <property type="entry name" value="CYCLIC NUCLEOTIDE-GATED CATION CHANNEL SUBUNIT A"/>
    <property type="match status" value="1"/>
</dbReference>
<feature type="compositionally biased region" description="Low complexity" evidence="9">
    <location>
        <begin position="1074"/>
        <end position="1083"/>
    </location>
</feature>
<gene>
    <name evidence="12" type="ORF">ML054419a</name>
</gene>
<feature type="region of interest" description="Disordered" evidence="9">
    <location>
        <begin position="912"/>
        <end position="954"/>
    </location>
</feature>
<comment type="subcellular location">
    <subcellularLocation>
        <location evidence="1">Membrane</location>
        <topology evidence="1">Multi-pass membrane protein</topology>
    </subcellularLocation>
</comment>
<feature type="transmembrane region" description="Helical" evidence="10">
    <location>
        <begin position="240"/>
        <end position="261"/>
    </location>
</feature>
<evidence type="ECO:0000256" key="9">
    <source>
        <dbReference type="SAM" id="MobiDB-lite"/>
    </source>
</evidence>
<dbReference type="InterPro" id="IPR018490">
    <property type="entry name" value="cNMP-bd_dom_sf"/>
</dbReference>
<dbReference type="PROSITE" id="PS50042">
    <property type="entry name" value="CNMP_BINDING_3"/>
    <property type="match status" value="1"/>
</dbReference>
<dbReference type="EMBL" id="JX564545">
    <property type="protein sequence ID" value="AGB13743.1"/>
    <property type="molecule type" value="Genomic_DNA"/>
</dbReference>
<keyword evidence="4 10" id="KW-1133">Transmembrane helix</keyword>
<accession>L0I8F0</accession>
<organism evidence="12">
    <name type="scientific">Mnemiopsis leidyi</name>
    <name type="common">Sea walnut</name>
    <name type="synonym">Warty comb jellyfish</name>
    <dbReference type="NCBI Taxonomy" id="27923"/>
    <lineage>
        <taxon>Eukaryota</taxon>
        <taxon>Metazoa</taxon>
        <taxon>Ctenophora</taxon>
        <taxon>Tentaculata</taxon>
        <taxon>Lobata</taxon>
        <taxon>Bolinopsidae</taxon>
        <taxon>Mnemiopsis</taxon>
    </lineage>
</organism>
<feature type="compositionally biased region" description="Polar residues" evidence="9">
    <location>
        <begin position="1040"/>
        <end position="1050"/>
    </location>
</feature>
<feature type="region of interest" description="Disordered" evidence="9">
    <location>
        <begin position="47"/>
        <end position="73"/>
    </location>
</feature>
<dbReference type="InterPro" id="IPR014710">
    <property type="entry name" value="RmlC-like_jellyroll"/>
</dbReference>
<keyword evidence="5" id="KW-0406">Ion transport</keyword>
<feature type="region of interest" description="Disordered" evidence="9">
    <location>
        <begin position="821"/>
        <end position="883"/>
    </location>
</feature>
<feature type="compositionally biased region" description="Low complexity" evidence="9">
    <location>
        <begin position="922"/>
        <end position="931"/>
    </location>
</feature>
<dbReference type="InterPro" id="IPR018488">
    <property type="entry name" value="cNMP-bd_CS"/>
</dbReference>
<name>L0I8F0_MNELE</name>
<dbReference type="PROSITE" id="PS00889">
    <property type="entry name" value="CNMP_BINDING_2"/>
    <property type="match status" value="1"/>
</dbReference>
<keyword evidence="3 10" id="KW-0812">Transmembrane</keyword>
<feature type="compositionally biased region" description="Low complexity" evidence="9">
    <location>
        <begin position="635"/>
        <end position="646"/>
    </location>
</feature>
<dbReference type="GO" id="GO:0016020">
    <property type="term" value="C:membrane"/>
    <property type="evidence" value="ECO:0007669"/>
    <property type="project" value="UniProtKB-SubCell"/>
</dbReference>
<evidence type="ECO:0000256" key="8">
    <source>
        <dbReference type="ARBA" id="ARBA00023303"/>
    </source>
</evidence>
<dbReference type="SMART" id="SM00100">
    <property type="entry name" value="cNMP"/>
    <property type="match status" value="1"/>
</dbReference>
<dbReference type="AlphaFoldDB" id="L0I8F0"/>
<dbReference type="HOGENOM" id="CLU_285803_0_0_1"/>
<protein>
    <submittedName>
        <fullName evidence="12">Cyclic nucleotide gated ion channel</fullName>
    </submittedName>
</protein>
<feature type="transmembrane region" description="Helical" evidence="10">
    <location>
        <begin position="318"/>
        <end position="342"/>
    </location>
</feature>
<feature type="region of interest" description="Disordered" evidence="9">
    <location>
        <begin position="762"/>
        <end position="788"/>
    </location>
</feature>
<evidence type="ECO:0000256" key="6">
    <source>
        <dbReference type="ARBA" id="ARBA00023136"/>
    </source>
</evidence>
<keyword evidence="6 10" id="KW-0472">Membrane</keyword>
<evidence type="ECO:0000256" key="10">
    <source>
        <dbReference type="SAM" id="Phobius"/>
    </source>
</evidence>
<dbReference type="SUPFAM" id="SSF81324">
    <property type="entry name" value="Voltage-gated potassium channels"/>
    <property type="match status" value="1"/>
</dbReference>
<keyword evidence="8" id="KW-0407">Ion channel</keyword>
<feature type="compositionally biased region" description="Polar residues" evidence="9">
    <location>
        <begin position="764"/>
        <end position="780"/>
    </location>
</feature>
<dbReference type="GO" id="GO:0005221">
    <property type="term" value="F:intracellularly cyclic nucleotide-activated monoatomic cation channel activity"/>
    <property type="evidence" value="ECO:0007669"/>
    <property type="project" value="InterPro"/>
</dbReference>
<keyword evidence="7" id="KW-1071">Ligand-gated ion channel</keyword>
<dbReference type="Gene3D" id="1.10.287.630">
    <property type="entry name" value="Helix hairpin bin"/>
    <property type="match status" value="1"/>
</dbReference>
<dbReference type="CDD" id="cd00038">
    <property type="entry name" value="CAP_ED"/>
    <property type="match status" value="1"/>
</dbReference>
<dbReference type="FunFam" id="1.10.287.630:FF:000001">
    <property type="entry name" value="Cyclic nucleotide-gated channel alpha 3"/>
    <property type="match status" value="1"/>
</dbReference>
<dbReference type="InterPro" id="IPR050866">
    <property type="entry name" value="CNG_cation_channel"/>
</dbReference>
<keyword evidence="2" id="KW-0813">Transport</keyword>
<feature type="region of interest" description="Disordered" evidence="9">
    <location>
        <begin position="657"/>
        <end position="683"/>
    </location>
</feature>
<evidence type="ECO:0000259" key="11">
    <source>
        <dbReference type="PROSITE" id="PS50042"/>
    </source>
</evidence>
<feature type="compositionally biased region" description="Low complexity" evidence="9">
    <location>
        <begin position="873"/>
        <end position="883"/>
    </location>
</feature>
<feature type="region of interest" description="Disordered" evidence="9">
    <location>
        <begin position="627"/>
        <end position="646"/>
    </location>
</feature>
<evidence type="ECO:0000256" key="5">
    <source>
        <dbReference type="ARBA" id="ARBA00023065"/>
    </source>
</evidence>
<proteinExistence type="predicted"/>
<feature type="compositionally biased region" description="Basic and acidic residues" evidence="9">
    <location>
        <begin position="49"/>
        <end position="73"/>
    </location>
</feature>
<feature type="region of interest" description="Disordered" evidence="9">
    <location>
        <begin position="994"/>
        <end position="1083"/>
    </location>
</feature>
<feature type="compositionally biased region" description="Basic and acidic residues" evidence="9">
    <location>
        <begin position="912"/>
        <end position="921"/>
    </location>
</feature>
<evidence type="ECO:0000256" key="2">
    <source>
        <dbReference type="ARBA" id="ARBA00022448"/>
    </source>
</evidence>
<feature type="domain" description="Cyclic nucleotide-binding" evidence="11">
    <location>
        <begin position="498"/>
        <end position="614"/>
    </location>
</feature>
<dbReference type="Gene3D" id="1.10.287.70">
    <property type="match status" value="1"/>
</dbReference>
<dbReference type="Gene3D" id="2.60.120.10">
    <property type="entry name" value="Jelly Rolls"/>
    <property type="match status" value="1"/>
</dbReference>
<feature type="transmembrane region" description="Helical" evidence="10">
    <location>
        <begin position="161"/>
        <end position="184"/>
    </location>
</feature>
<dbReference type="GO" id="GO:0044877">
    <property type="term" value="F:protein-containing complex binding"/>
    <property type="evidence" value="ECO:0007669"/>
    <property type="project" value="TreeGrafter"/>
</dbReference>
<dbReference type="SUPFAM" id="SSF51206">
    <property type="entry name" value="cAMP-binding domain-like"/>
    <property type="match status" value="1"/>
</dbReference>
<feature type="compositionally biased region" description="Low complexity" evidence="9">
    <location>
        <begin position="834"/>
        <end position="853"/>
    </location>
</feature>
<feature type="compositionally biased region" description="Basic and acidic residues" evidence="9">
    <location>
        <begin position="860"/>
        <end position="872"/>
    </location>
</feature>
<dbReference type="Pfam" id="PF00027">
    <property type="entry name" value="cNMP_binding"/>
    <property type="match status" value="1"/>
</dbReference>
<evidence type="ECO:0000256" key="3">
    <source>
        <dbReference type="ARBA" id="ARBA00022692"/>
    </source>
</evidence>
<feature type="compositionally biased region" description="Polar residues" evidence="9">
    <location>
        <begin position="659"/>
        <end position="669"/>
    </location>
</feature>
<reference evidence="12" key="1">
    <citation type="journal article" date="2012" name="BMC Biol.">
        <title>Genomic organization, evolution, and expression of photoprotein and opsin genes in Mnemiopsis leidyi: a new view of ctenophore photocytes.</title>
        <authorList>
            <person name="Schnitzler C.E."/>
            <person name="Pang K."/>
            <person name="Powers M.L."/>
            <person name="Reitzel A.M."/>
            <person name="Ryan J.F."/>
            <person name="Simmons D."/>
            <person name="Tada T."/>
            <person name="Park M."/>
            <person name="Gupta J."/>
            <person name="Brooks S.Y."/>
            <person name="Blakesley R.W."/>
            <person name="Yokoyama S."/>
            <person name="Haddock S.H."/>
            <person name="Martindale M.Q."/>
            <person name="Baxevanis A.D."/>
        </authorList>
    </citation>
    <scope>NUCLEOTIDE SEQUENCE</scope>
</reference>
<dbReference type="InterPro" id="IPR000595">
    <property type="entry name" value="cNMP-bd_dom"/>
</dbReference>
<evidence type="ECO:0000256" key="7">
    <source>
        <dbReference type="ARBA" id="ARBA00023286"/>
    </source>
</evidence>
<dbReference type="PANTHER" id="PTHR45638:SF13">
    <property type="entry name" value="CYCLIC NUCLEOTIDE-BINDING DOMAIN-CONTAINING PROTEIN"/>
    <property type="match status" value="1"/>
</dbReference>
<dbReference type="InterPro" id="IPR005821">
    <property type="entry name" value="Ion_trans_dom"/>
</dbReference>
<dbReference type="FunFam" id="2.60.120.10:FF:000020">
    <property type="entry name" value="Cyclic nucleotide-gated channel beta 3"/>
    <property type="match status" value="1"/>
</dbReference>
<dbReference type="Pfam" id="PF00520">
    <property type="entry name" value="Ion_trans"/>
    <property type="match status" value="1"/>
</dbReference>
<sequence length="1083" mass="122047">MAETPGVSTLPNVVNVIRFVANIRRKRTNSQVMSMSADCDDDEFILRQFGEDKKQQKSGGDKDDEKSEKQKNPCDGDKVFKILEMSVLTEGDVLLTVLFQRNSKPEGGPAPNRRLVPGESDPFRVGGPDESFYDEEEDLEDEMLKHPFSDFVVDPTGDLYYAWQGIVGVSVFYNIIFTIMRIAFEQLEAYRWLFWIADILTDVIYATDMIVQMNISYIDDGIYVTDKQQLKENYLRTKRFTYDAVAILPLPYVTLAVRFVYWVFKYLIGLKDFGMTVPISEITLLGFCRLPRLAKYRALSEFFASMESRTNAPDTFRAFNLIVYLLLIIHWIACVYYCISWFEGFGMNSWVYPATEEGDDDHRFLRKYTVCFYWSFLTLTTIGGSSDPETNLEYLFTGLTFFNGVFVFAAVVGNVGDVISNMNAARTEFQAKVDDIKRYMVHHRVPDSLQKRVKKWFDYSWGRTHGVDESSLLETLPDKLRARIQIQIHLKTLKKVTIFEKCETGLLCELVLKLRPQIFSPRDYVCRRNEIGKEMYIINHGKLECIVTTESGERIVVATLTEGKYFGEIALLSFEGNNRRTADVRSVGYSELLVLSKKALMSALVDYPEARKQLEYQAQLRISSNRKMSSALKENSSGSANSKANSADTLLKKTLRGNVGQSGPVNSNDVNERRHGGMVRSASSLRDIRQDNRGSLQYAQSRQLEGLKNVLQELKSFDSLATKQRIHRLECTIGCLKNSIIAKTSEHEEAMAKLRALQELHSPNRPTSSSGCNGHVTSNGHDPKLSRSHKLKNLGDRLNEQASLEEHLSDRTRKILENMRRERLSSSNQQPGLSSLYNSVSSSRRTSISRQTSFLVEGNPENKDKGGDKEHGSSSSTSKQDSVSLGLSITNLVREQELPTVKKYLKIKDSHDRQNLNRADSKSISSSASSSRRQKKRRSSRASPLETIQGSGGSCLNTLETIQGSLSGGSCLNYSYLDSFSGDISSEIAKSSENLRASVSPESGFEESNYLDTTSSSHSQRHLETETQLDFPLEDDHEMSCSSPRDTTFPKSCPPLLPPFQEGMGESDQDKSTDCSSDSSSLS</sequence>